<accession>A0ABS5TNP4</accession>
<protein>
    <recommendedName>
        <fullName evidence="3">Phage portal protein</fullName>
    </recommendedName>
</protein>
<dbReference type="RefSeq" id="WP_214158192.1">
    <property type="nucleotide sequence ID" value="NZ_JAHBAY010000010.1"/>
</dbReference>
<evidence type="ECO:0000313" key="1">
    <source>
        <dbReference type="EMBL" id="MBT0771821.1"/>
    </source>
</evidence>
<name>A0ABS5TNP4_9ACTN</name>
<comment type="caution">
    <text evidence="1">The sequence shown here is derived from an EMBL/GenBank/DDBJ whole genome shotgun (WGS) entry which is preliminary data.</text>
</comment>
<sequence>MPIDVKEPLSAGWWMARLSRKLYDTRRLNRLERLDARWRGEPPLPQGAGAWKPAFSAFQRQSRLNLASLLVESCRNRMTPRGVRTSADGDATGDAEAWRIWTRAYMSLVEPEVHRLMLRFGESFALTSPVDPDTGVPVVTAEDPRSVVSEQDPLQPWKTVAGLKVYRDHIAGEDVALLYRPGRLDAAVQPFKRGEGIAEAADPGRFSDRWEWSVSRSRSLPPGLMPLVRFENHEGVAEFERHTDLLDRINAEILRQMVITQLQAFRQRGMQGLPVADDAGEPIDWTGMFDADPGSLWAIPPDVTVWESQTVDITPILTAIRDSLRQLAAVTATTVHTLDPGGENQSAEGAANAKEAQTFKIQDRITLANPRWSQVMRNCFLWMAEDAGDEEIRQAALDRADLNGISLIWDKPDKPSLSERASAAAQAAAAGVPWRTIMIEIMDFSPDQVDRMEVERDDDLLFAQRLASVKAATTSPQQPEPADAAA</sequence>
<dbReference type="EMBL" id="JAHBAY010000010">
    <property type="protein sequence ID" value="MBT0771821.1"/>
    <property type="molecule type" value="Genomic_DNA"/>
</dbReference>
<evidence type="ECO:0008006" key="3">
    <source>
        <dbReference type="Google" id="ProtNLM"/>
    </source>
</evidence>
<gene>
    <name evidence="1" type="ORF">KIH74_22965</name>
</gene>
<reference evidence="1 2" key="1">
    <citation type="submission" date="2021-05" db="EMBL/GenBank/DDBJ databases">
        <title>Kineosporia and Streptomyces sp. nov. two new marine actinobacteria isolated from Coral.</title>
        <authorList>
            <person name="Buangrab K."/>
            <person name="Sutthacheep M."/>
            <person name="Yeemin T."/>
            <person name="Harunari E."/>
            <person name="Igarashi Y."/>
            <person name="Kanchanasin P."/>
            <person name="Tanasupawat S."/>
            <person name="Phongsopitanun W."/>
        </authorList>
    </citation>
    <scope>NUCLEOTIDE SEQUENCE [LARGE SCALE GENOMIC DNA]</scope>
    <source>
        <strain evidence="1 2">J2-2</strain>
    </source>
</reference>
<keyword evidence="2" id="KW-1185">Reference proteome</keyword>
<proteinExistence type="predicted"/>
<dbReference type="Proteomes" id="UP001197247">
    <property type="component" value="Unassembled WGS sequence"/>
</dbReference>
<organism evidence="1 2">
    <name type="scientific">Kineosporia corallincola</name>
    <dbReference type="NCBI Taxonomy" id="2835133"/>
    <lineage>
        <taxon>Bacteria</taxon>
        <taxon>Bacillati</taxon>
        <taxon>Actinomycetota</taxon>
        <taxon>Actinomycetes</taxon>
        <taxon>Kineosporiales</taxon>
        <taxon>Kineosporiaceae</taxon>
        <taxon>Kineosporia</taxon>
    </lineage>
</organism>
<evidence type="ECO:0000313" key="2">
    <source>
        <dbReference type="Proteomes" id="UP001197247"/>
    </source>
</evidence>